<comment type="caution">
    <text evidence="2">The sequence shown here is derived from an EMBL/GenBank/DDBJ whole genome shotgun (WGS) entry which is preliminary data.</text>
</comment>
<keyword evidence="2" id="KW-0456">Lyase</keyword>
<name>A0A645ID35_9ZZZZ</name>
<accession>A0A645ID35</accession>
<dbReference type="GO" id="GO:0016829">
    <property type="term" value="F:lyase activity"/>
    <property type="evidence" value="ECO:0007669"/>
    <property type="project" value="UniProtKB-KW"/>
</dbReference>
<dbReference type="PANTHER" id="PTHR30411">
    <property type="entry name" value="CYTOPLASMIC PROTEIN"/>
    <property type="match status" value="1"/>
</dbReference>
<reference evidence="2" key="1">
    <citation type="submission" date="2019-08" db="EMBL/GenBank/DDBJ databases">
        <authorList>
            <person name="Kucharzyk K."/>
            <person name="Murdoch R.W."/>
            <person name="Higgins S."/>
            <person name="Loffler F."/>
        </authorList>
    </citation>
    <scope>NUCLEOTIDE SEQUENCE</scope>
</reference>
<feature type="domain" description="YbaK/aminoacyl-tRNA synthetase-associated" evidence="1">
    <location>
        <begin position="4"/>
        <end position="86"/>
    </location>
</feature>
<protein>
    <submittedName>
        <fullName evidence="2">Cys-tRNA(Pro)/Cys-tRNA(Cys) deacylase YbaK</fullName>
        <ecNumber evidence="2">4.2.-.-</ecNumber>
    </submittedName>
</protein>
<dbReference type="PANTHER" id="PTHR30411:SF0">
    <property type="entry name" value="CYS-TRNA(PRO)_CYS-TRNA(CYS) DEACYLASE YBAK"/>
    <property type="match status" value="1"/>
</dbReference>
<dbReference type="EMBL" id="VSSQ01110637">
    <property type="protein sequence ID" value="MPN48369.1"/>
    <property type="molecule type" value="Genomic_DNA"/>
</dbReference>
<dbReference type="AlphaFoldDB" id="A0A645ID35"/>
<evidence type="ECO:0000259" key="1">
    <source>
        <dbReference type="Pfam" id="PF04073"/>
    </source>
</evidence>
<dbReference type="SUPFAM" id="SSF55826">
    <property type="entry name" value="YbaK/ProRS associated domain"/>
    <property type="match status" value="1"/>
</dbReference>
<dbReference type="GO" id="GO:0002161">
    <property type="term" value="F:aminoacyl-tRNA deacylase activity"/>
    <property type="evidence" value="ECO:0007669"/>
    <property type="project" value="InterPro"/>
</dbReference>
<proteinExistence type="predicted"/>
<dbReference type="InterPro" id="IPR036754">
    <property type="entry name" value="YbaK/aa-tRNA-synt-asso_dom_sf"/>
</dbReference>
<dbReference type="InterPro" id="IPR007214">
    <property type="entry name" value="YbaK/aa-tRNA-synth-assoc-dom"/>
</dbReference>
<gene>
    <name evidence="2" type="primary">ybaK_36</name>
    <name evidence="2" type="ORF">SDC9_195976</name>
</gene>
<dbReference type="Pfam" id="PF04073">
    <property type="entry name" value="tRNA_edit"/>
    <property type="match status" value="1"/>
</dbReference>
<dbReference type="Gene3D" id="3.90.960.10">
    <property type="entry name" value="YbaK/aminoacyl-tRNA synthetase-associated domain"/>
    <property type="match status" value="1"/>
</dbReference>
<organism evidence="2">
    <name type="scientific">bioreactor metagenome</name>
    <dbReference type="NCBI Taxonomy" id="1076179"/>
    <lineage>
        <taxon>unclassified sequences</taxon>
        <taxon>metagenomes</taxon>
        <taxon>ecological metagenomes</taxon>
    </lineage>
</organism>
<dbReference type="EC" id="4.2.-.-" evidence="2"/>
<sequence>MVGVVPVSHHLDLKALARSVGAKKAQMADPALAERSSGYVVGGISPLGQRTALLTVVDDSAMAQETIFVSAGKRSLKLEIAPGDLVGLLGARVATIRTLD</sequence>
<evidence type="ECO:0000313" key="2">
    <source>
        <dbReference type="EMBL" id="MPN48369.1"/>
    </source>
</evidence>